<reference evidence="2" key="2">
    <citation type="submission" date="2022-06" db="UniProtKB">
        <authorList>
            <consortium name="EnsemblMetazoa"/>
        </authorList>
    </citation>
    <scope>IDENTIFICATION</scope>
</reference>
<dbReference type="AlphaFoldDB" id="A0A8R1XS40"/>
<feature type="transmembrane region" description="Helical" evidence="1">
    <location>
        <begin position="27"/>
        <end position="46"/>
    </location>
</feature>
<keyword evidence="1" id="KW-0812">Transmembrane</keyword>
<dbReference type="EnsemblMetazoa" id="OVOC2516.1">
    <property type="protein sequence ID" value="OVOC2516.1"/>
    <property type="gene ID" value="WBGene00239325"/>
</dbReference>
<sequence length="72" mass="8606">SKTIEEGNTSQQAREHHFQENLGRPHIFIYNYILVQYLLTILKIQLADGGMIKMIKVLYRWRSSRPRGNNRY</sequence>
<dbReference type="EMBL" id="CMVM020000074">
    <property type="status" value="NOT_ANNOTATED_CDS"/>
    <property type="molecule type" value="Genomic_DNA"/>
</dbReference>
<reference evidence="3" key="1">
    <citation type="submission" date="2013-10" db="EMBL/GenBank/DDBJ databases">
        <title>Genome sequencing of Onchocerca volvulus.</title>
        <authorList>
            <person name="Cotton J."/>
            <person name="Tsai J."/>
            <person name="Stanley E."/>
            <person name="Tracey A."/>
            <person name="Holroyd N."/>
            <person name="Lustigman S."/>
            <person name="Berriman M."/>
        </authorList>
    </citation>
    <scope>NUCLEOTIDE SEQUENCE</scope>
</reference>
<keyword evidence="1" id="KW-0472">Membrane</keyword>
<protein>
    <submittedName>
        <fullName evidence="2">Uncharacterized protein</fullName>
    </submittedName>
</protein>
<proteinExistence type="predicted"/>
<evidence type="ECO:0000256" key="1">
    <source>
        <dbReference type="SAM" id="Phobius"/>
    </source>
</evidence>
<keyword evidence="3" id="KW-1185">Reference proteome</keyword>
<evidence type="ECO:0000313" key="2">
    <source>
        <dbReference type="EnsemblMetazoa" id="OVOC2516.1"/>
    </source>
</evidence>
<accession>A0A8R1XS40</accession>
<name>A0A8R1XS40_ONCVO</name>
<keyword evidence="1" id="KW-1133">Transmembrane helix</keyword>
<organism evidence="2 3">
    <name type="scientific">Onchocerca volvulus</name>
    <dbReference type="NCBI Taxonomy" id="6282"/>
    <lineage>
        <taxon>Eukaryota</taxon>
        <taxon>Metazoa</taxon>
        <taxon>Ecdysozoa</taxon>
        <taxon>Nematoda</taxon>
        <taxon>Chromadorea</taxon>
        <taxon>Rhabditida</taxon>
        <taxon>Spirurina</taxon>
        <taxon>Spiruromorpha</taxon>
        <taxon>Filarioidea</taxon>
        <taxon>Onchocercidae</taxon>
        <taxon>Onchocerca</taxon>
    </lineage>
</organism>
<dbReference type="Proteomes" id="UP000024404">
    <property type="component" value="Unassembled WGS sequence"/>
</dbReference>
<evidence type="ECO:0000313" key="3">
    <source>
        <dbReference type="Proteomes" id="UP000024404"/>
    </source>
</evidence>